<name>A0A972NNU3_9BURK</name>
<dbReference type="AlphaFoldDB" id="A0A972NNU3"/>
<organism evidence="1 2">
    <name type="scientific">Paraburkholderia elongata</name>
    <dbReference type="NCBI Taxonomy" id="2675747"/>
    <lineage>
        <taxon>Bacteria</taxon>
        <taxon>Pseudomonadati</taxon>
        <taxon>Pseudomonadota</taxon>
        <taxon>Betaproteobacteria</taxon>
        <taxon>Burkholderiales</taxon>
        <taxon>Burkholderiaceae</taxon>
        <taxon>Paraburkholderia</taxon>
    </lineage>
</organism>
<comment type="caution">
    <text evidence="1">The sequence shown here is derived from an EMBL/GenBank/DDBJ whole genome shotgun (WGS) entry which is preliminary data.</text>
</comment>
<accession>A0A972NNU3</accession>
<reference evidence="1 2" key="1">
    <citation type="submission" date="2019-11" db="EMBL/GenBank/DDBJ databases">
        <title>Metabolism of dissolved organic matter in forest soils.</title>
        <authorList>
            <person name="Cyle K.T."/>
            <person name="Wilhelm R.C."/>
            <person name="Martinez C.E."/>
        </authorList>
    </citation>
    <scope>NUCLEOTIDE SEQUENCE [LARGE SCALE GENOMIC DNA]</scope>
    <source>
        <strain evidence="1 2">5N</strain>
    </source>
</reference>
<sequence length="94" mass="10441">MKRTAENRLKVVTVRVDPQIGQRLHLLAELTGRRQSFFLQQMIGGGIGAMEDTWLPPDVLSRVRSDTMPSRQQAVDAIPDLFGSAFLAGTRCDT</sequence>
<evidence type="ECO:0000313" key="2">
    <source>
        <dbReference type="Proteomes" id="UP000655523"/>
    </source>
</evidence>
<protein>
    <recommendedName>
        <fullName evidence="3">RHH-type transcriptional regulator, rel operon repressor / antitoxin RelB</fullName>
    </recommendedName>
</protein>
<dbReference type="Proteomes" id="UP000655523">
    <property type="component" value="Unassembled WGS sequence"/>
</dbReference>
<proteinExistence type="predicted"/>
<keyword evidence="2" id="KW-1185">Reference proteome</keyword>
<evidence type="ECO:0000313" key="1">
    <source>
        <dbReference type="EMBL" id="NPT56928.1"/>
    </source>
</evidence>
<evidence type="ECO:0008006" key="3">
    <source>
        <dbReference type="Google" id="ProtNLM"/>
    </source>
</evidence>
<dbReference type="EMBL" id="WOEZ01000109">
    <property type="protein sequence ID" value="NPT56928.1"/>
    <property type="molecule type" value="Genomic_DNA"/>
</dbReference>
<dbReference type="RefSeq" id="WP_172167665.1">
    <property type="nucleotide sequence ID" value="NZ_WOEZ01000109.1"/>
</dbReference>
<gene>
    <name evidence="1" type="ORF">GNZ13_20670</name>
</gene>